<dbReference type="InterPro" id="IPR015866">
    <property type="entry name" value="Ser-tRNA-synth_1_N"/>
</dbReference>
<dbReference type="Proteomes" id="UP000321934">
    <property type="component" value="Chromosome"/>
</dbReference>
<dbReference type="PIRSF" id="PIRSF001529">
    <property type="entry name" value="Ser-tRNA-synth_IIa"/>
    <property type="match status" value="1"/>
</dbReference>
<proteinExistence type="inferred from homology"/>
<keyword evidence="6 12" id="KW-0547">Nucleotide-binding</keyword>
<feature type="binding site" evidence="13">
    <location>
        <position position="261"/>
    </location>
    <ligand>
        <name>L-serine</name>
        <dbReference type="ChEBI" id="CHEBI:33384"/>
    </ligand>
</feature>
<reference evidence="17 18" key="1">
    <citation type="journal article" date="2019" name="ISME J.">
        <title>Deianiraea, an extracellular bacterium associated with the ciliate Paramecium, suggests an alternative scenario for the evolution of Rickettsiales.</title>
        <authorList>
            <person name="Castelli M."/>
            <person name="Sabaneyeva E."/>
            <person name="Lanzoni O."/>
            <person name="Lebedeva N."/>
            <person name="Floriano A.M."/>
            <person name="Gaiarsa S."/>
            <person name="Benken K."/>
            <person name="Modeo L."/>
            <person name="Bandi C."/>
            <person name="Potekhin A."/>
            <person name="Sassera D."/>
            <person name="Petroni G."/>
        </authorList>
    </citation>
    <scope>NUCLEOTIDE SEQUENCE [LARGE SCALE GENOMIC DNA]</scope>
    <source>
        <strain evidence="17">CyL4-1</strain>
    </source>
</reference>
<evidence type="ECO:0000256" key="9">
    <source>
        <dbReference type="ARBA" id="ARBA00023146"/>
    </source>
</evidence>
<evidence type="ECO:0000313" key="17">
    <source>
        <dbReference type="EMBL" id="QED23650.1"/>
    </source>
</evidence>
<dbReference type="CDD" id="cd00770">
    <property type="entry name" value="SerRS_core"/>
    <property type="match status" value="1"/>
</dbReference>
<evidence type="ECO:0000256" key="4">
    <source>
        <dbReference type="ARBA" id="ARBA00022490"/>
    </source>
</evidence>
<comment type="subunit">
    <text evidence="12">Homodimer. The tRNA molecule binds across the dimer.</text>
</comment>
<comment type="caution">
    <text evidence="12">Lacks conserved residue(s) required for the propagation of feature annotation.</text>
</comment>
<dbReference type="InterPro" id="IPR042103">
    <property type="entry name" value="SerRS_1_N_sf"/>
</dbReference>
<dbReference type="Pfam" id="PF02403">
    <property type="entry name" value="Seryl_tRNA_N"/>
    <property type="match status" value="1"/>
</dbReference>
<evidence type="ECO:0000256" key="11">
    <source>
        <dbReference type="ARBA" id="ARBA00048823"/>
    </source>
</evidence>
<comment type="pathway">
    <text evidence="2 12">Aminoacyl-tRNA biosynthesis; selenocysteinyl-tRNA(Sec) biosynthesis; L-seryl-tRNA(Sec) from L-serine and tRNA(Sec): step 1/1.</text>
</comment>
<dbReference type="RefSeq" id="WP_146820914.1">
    <property type="nucleotide sequence ID" value="NZ_CP029077.1"/>
</dbReference>
<keyword evidence="15" id="KW-0175">Coiled coil</keyword>
<feature type="binding site" evidence="12 14">
    <location>
        <begin position="261"/>
        <end position="263"/>
    </location>
    <ligand>
        <name>ATP</name>
        <dbReference type="ChEBI" id="CHEBI:30616"/>
    </ligand>
</feature>
<accession>A0A5B8XEI1</accession>
<dbReference type="InterPro" id="IPR006195">
    <property type="entry name" value="aa-tRNA-synth_II"/>
</dbReference>
<feature type="binding site" evidence="12">
    <location>
        <position position="383"/>
    </location>
    <ligand>
        <name>L-serine</name>
        <dbReference type="ChEBI" id="CHEBI:33384"/>
    </ligand>
</feature>
<dbReference type="GO" id="GO:0016260">
    <property type="term" value="P:selenocysteine biosynthetic process"/>
    <property type="evidence" value="ECO:0007669"/>
    <property type="project" value="UniProtKB-UniRule"/>
</dbReference>
<keyword evidence="18" id="KW-1185">Reference proteome</keyword>
<comment type="similarity">
    <text evidence="3 12">Belongs to the class-II aminoacyl-tRNA synthetase family. Type-1 seryl-tRNA synthetase subfamily.</text>
</comment>
<dbReference type="InterPro" id="IPR033729">
    <property type="entry name" value="SerRS_core"/>
</dbReference>
<dbReference type="OrthoDB" id="9804647at2"/>
<comment type="catalytic activity">
    <reaction evidence="11 12">
        <text>tRNA(Ser) + L-serine + ATP = L-seryl-tRNA(Ser) + AMP + diphosphate + H(+)</text>
        <dbReference type="Rhea" id="RHEA:12292"/>
        <dbReference type="Rhea" id="RHEA-COMP:9669"/>
        <dbReference type="Rhea" id="RHEA-COMP:9703"/>
        <dbReference type="ChEBI" id="CHEBI:15378"/>
        <dbReference type="ChEBI" id="CHEBI:30616"/>
        <dbReference type="ChEBI" id="CHEBI:33019"/>
        <dbReference type="ChEBI" id="CHEBI:33384"/>
        <dbReference type="ChEBI" id="CHEBI:78442"/>
        <dbReference type="ChEBI" id="CHEBI:78533"/>
        <dbReference type="ChEBI" id="CHEBI:456215"/>
        <dbReference type="EC" id="6.1.1.11"/>
    </reaction>
</comment>
<evidence type="ECO:0000256" key="10">
    <source>
        <dbReference type="ARBA" id="ARBA00047929"/>
    </source>
</evidence>
<dbReference type="GO" id="GO:0006434">
    <property type="term" value="P:seryl-tRNA aminoacylation"/>
    <property type="evidence" value="ECO:0007669"/>
    <property type="project" value="UniProtKB-UniRule"/>
</dbReference>
<dbReference type="PROSITE" id="PS50862">
    <property type="entry name" value="AA_TRNA_LIGASE_II"/>
    <property type="match status" value="1"/>
</dbReference>
<evidence type="ECO:0000313" key="18">
    <source>
        <dbReference type="Proteomes" id="UP000321934"/>
    </source>
</evidence>
<dbReference type="Gene3D" id="3.30.930.10">
    <property type="entry name" value="Bira Bifunctional Protein, Domain 2"/>
    <property type="match status" value="1"/>
</dbReference>
<feature type="binding site" evidence="13">
    <location>
        <position position="381"/>
    </location>
    <ligand>
        <name>L-serine</name>
        <dbReference type="ChEBI" id="CHEBI:33384"/>
    </ligand>
</feature>
<evidence type="ECO:0000256" key="13">
    <source>
        <dbReference type="PIRSR" id="PIRSR001529-1"/>
    </source>
</evidence>
<dbReference type="Gene3D" id="1.10.287.40">
    <property type="entry name" value="Serine-tRNA synthetase, tRNA binding domain"/>
    <property type="match status" value="1"/>
</dbReference>
<dbReference type="InterPro" id="IPR002314">
    <property type="entry name" value="aa-tRNA-synt_IIb"/>
</dbReference>
<dbReference type="Pfam" id="PF00587">
    <property type="entry name" value="tRNA-synt_2b"/>
    <property type="match status" value="1"/>
</dbReference>
<comment type="domain">
    <text evidence="12">Consists of two distinct domains, a catalytic core and a N-terminal extension that is involved in tRNA binding.</text>
</comment>
<keyword evidence="9 12" id="KW-0030">Aminoacyl-tRNA synthetase</keyword>
<feature type="binding site" evidence="13">
    <location>
        <position position="230"/>
    </location>
    <ligand>
        <name>L-serine</name>
        <dbReference type="ChEBI" id="CHEBI:33384"/>
    </ligand>
</feature>
<dbReference type="UniPathway" id="UPA00906">
    <property type="reaction ID" value="UER00895"/>
</dbReference>
<dbReference type="AlphaFoldDB" id="A0A5B8XEI1"/>
<name>A0A5B8XEI1_9RICK</name>
<dbReference type="InterPro" id="IPR002317">
    <property type="entry name" value="Ser-tRNA-ligase_type_1"/>
</dbReference>
<evidence type="ECO:0000256" key="5">
    <source>
        <dbReference type="ARBA" id="ARBA00022598"/>
    </source>
</evidence>
<feature type="domain" description="Aminoacyl-transfer RNA synthetases class-II family profile" evidence="16">
    <location>
        <begin position="173"/>
        <end position="408"/>
    </location>
</feature>
<organism evidence="17 18">
    <name type="scientific">Candidatus Deianiraea vastatrix</name>
    <dbReference type="NCBI Taxonomy" id="2163644"/>
    <lineage>
        <taxon>Bacteria</taxon>
        <taxon>Pseudomonadati</taxon>
        <taxon>Pseudomonadota</taxon>
        <taxon>Alphaproteobacteria</taxon>
        <taxon>Rickettsiales</taxon>
        <taxon>Candidatus Deianiraeaceae</taxon>
        <taxon>Candidatus Deianiraea</taxon>
    </lineage>
</organism>
<dbReference type="EMBL" id="CP029077">
    <property type="protein sequence ID" value="QED23650.1"/>
    <property type="molecule type" value="Genomic_DNA"/>
</dbReference>
<feature type="coiled-coil region" evidence="15">
    <location>
        <begin position="70"/>
        <end position="104"/>
    </location>
</feature>
<gene>
    <name evidence="12" type="primary">serS</name>
    <name evidence="17" type="ORF">Deia_00863</name>
</gene>
<evidence type="ECO:0000256" key="14">
    <source>
        <dbReference type="PIRSR" id="PIRSR001529-2"/>
    </source>
</evidence>
<dbReference type="SUPFAM" id="SSF55681">
    <property type="entry name" value="Class II aaRS and biotin synthetases"/>
    <property type="match status" value="1"/>
</dbReference>
<evidence type="ECO:0000259" key="16">
    <source>
        <dbReference type="PROSITE" id="PS50862"/>
    </source>
</evidence>
<evidence type="ECO:0000256" key="3">
    <source>
        <dbReference type="ARBA" id="ARBA00010728"/>
    </source>
</evidence>
<comment type="subcellular location">
    <subcellularLocation>
        <location evidence="1 12">Cytoplasm</location>
    </subcellularLocation>
</comment>
<evidence type="ECO:0000256" key="7">
    <source>
        <dbReference type="ARBA" id="ARBA00022840"/>
    </source>
</evidence>
<dbReference type="InterPro" id="IPR045864">
    <property type="entry name" value="aa-tRNA-synth_II/BPL/LPL"/>
</dbReference>
<evidence type="ECO:0000256" key="6">
    <source>
        <dbReference type="ARBA" id="ARBA00022741"/>
    </source>
</evidence>
<keyword evidence="8 12" id="KW-0648">Protein biosynthesis</keyword>
<dbReference type="GO" id="GO:0005524">
    <property type="term" value="F:ATP binding"/>
    <property type="evidence" value="ECO:0007669"/>
    <property type="project" value="UniProtKB-UniRule"/>
</dbReference>
<feature type="binding site" evidence="12 14">
    <location>
        <begin position="348"/>
        <end position="351"/>
    </location>
    <ligand>
        <name>ATP</name>
        <dbReference type="ChEBI" id="CHEBI:30616"/>
    </ligand>
</feature>
<dbReference type="NCBIfam" id="TIGR00414">
    <property type="entry name" value="serS"/>
    <property type="match status" value="1"/>
</dbReference>
<comment type="function">
    <text evidence="12">Catalyzes the attachment of serine to tRNA(Ser). Is also able to aminoacylate tRNA(Sec) with serine, to form the misacylated tRNA L-seryl-tRNA(Sec), which will be further converted into selenocysteinyl-tRNA(Sec).</text>
</comment>
<dbReference type="PANTHER" id="PTHR43697:SF1">
    <property type="entry name" value="SERINE--TRNA LIGASE"/>
    <property type="match status" value="1"/>
</dbReference>
<comment type="catalytic activity">
    <reaction evidence="10 12">
        <text>tRNA(Sec) + L-serine + ATP = L-seryl-tRNA(Sec) + AMP + diphosphate + H(+)</text>
        <dbReference type="Rhea" id="RHEA:42580"/>
        <dbReference type="Rhea" id="RHEA-COMP:9742"/>
        <dbReference type="Rhea" id="RHEA-COMP:10128"/>
        <dbReference type="ChEBI" id="CHEBI:15378"/>
        <dbReference type="ChEBI" id="CHEBI:30616"/>
        <dbReference type="ChEBI" id="CHEBI:33019"/>
        <dbReference type="ChEBI" id="CHEBI:33384"/>
        <dbReference type="ChEBI" id="CHEBI:78442"/>
        <dbReference type="ChEBI" id="CHEBI:78533"/>
        <dbReference type="ChEBI" id="CHEBI:456215"/>
        <dbReference type="EC" id="6.1.1.11"/>
    </reaction>
</comment>
<evidence type="ECO:0000256" key="15">
    <source>
        <dbReference type="SAM" id="Coils"/>
    </source>
</evidence>
<dbReference type="SUPFAM" id="SSF46589">
    <property type="entry name" value="tRNA-binding arm"/>
    <property type="match status" value="1"/>
</dbReference>
<sequence>MLDINFIKNNLEIVKNSMKNRSFTFDFDALLKLDDNRRSVMQETQNMQSKQNAIAKEIGMIKSAKKDGNIDDLMKQSEEIKHTLAKLEENDAKLQHEIKEILATIPNILQDAVPFGTDDTQNLQISAFGEKKSFNFDIKEHYEIGEKLGIMDFESARKISGSRFVLLRSDLAKLERALKNFMLDTHAAEFGYEEIYVPHLVNANSMFGTGQLPKFDNGYITTDGMYLIPTSEVPLTNIAADMIISEEKLPMRFTSYSQCFRSEAGAAGKDTAGMFRQHQFSKVELVSICMPEKSHDEHERMLMAAENILKKLDLHYRVCLLCSGDTGFCSSKTYDIEVWLPGQKQYREISSCSNTLDFQARRMMARYKTHDNKKGYVHTLNGSGVAIGRMIVAIIENYQNPDGTFNIPNALKPYMQNIDKITACNL</sequence>
<dbReference type="InterPro" id="IPR010978">
    <property type="entry name" value="tRNA-bd_arm"/>
</dbReference>
<dbReference type="PRINTS" id="PR00981">
    <property type="entry name" value="TRNASYNTHSER"/>
</dbReference>
<keyword evidence="7 12" id="KW-0067">ATP-binding</keyword>
<evidence type="ECO:0000256" key="12">
    <source>
        <dbReference type="HAMAP-Rule" id="MF_00176"/>
    </source>
</evidence>
<dbReference type="HAMAP" id="MF_00176">
    <property type="entry name" value="Ser_tRNA_synth_type1"/>
    <property type="match status" value="1"/>
</dbReference>
<dbReference type="EC" id="6.1.1.11" evidence="12"/>
<feature type="binding site" evidence="12">
    <location>
        <begin position="230"/>
        <end position="232"/>
    </location>
    <ligand>
        <name>L-serine</name>
        <dbReference type="ChEBI" id="CHEBI:33384"/>
    </ligand>
</feature>
<protein>
    <recommendedName>
        <fullName evidence="12">Serine--tRNA ligase</fullName>
        <ecNumber evidence="12">6.1.1.11</ecNumber>
    </recommendedName>
    <alternativeName>
        <fullName evidence="12">Seryl-tRNA synthetase</fullName>
        <shortName evidence="12">SerRS</shortName>
    </alternativeName>
    <alternativeName>
        <fullName evidence="12">Seryl-tRNA(Ser/Sec) synthetase</fullName>
    </alternativeName>
</protein>
<dbReference type="GO" id="GO:0005737">
    <property type="term" value="C:cytoplasm"/>
    <property type="evidence" value="ECO:0007669"/>
    <property type="project" value="UniProtKB-SubCell"/>
</dbReference>
<keyword evidence="4 12" id="KW-0963">Cytoplasm</keyword>
<feature type="binding site" evidence="12 13">
    <location>
        <position position="284"/>
    </location>
    <ligand>
        <name>L-serine</name>
        <dbReference type="ChEBI" id="CHEBI:33384"/>
    </ligand>
</feature>
<dbReference type="GO" id="GO:0004828">
    <property type="term" value="F:serine-tRNA ligase activity"/>
    <property type="evidence" value="ECO:0007669"/>
    <property type="project" value="UniProtKB-UniRule"/>
</dbReference>
<keyword evidence="5 12" id="KW-0436">Ligase</keyword>
<evidence type="ECO:0000256" key="8">
    <source>
        <dbReference type="ARBA" id="ARBA00022917"/>
    </source>
</evidence>
<dbReference type="PANTHER" id="PTHR43697">
    <property type="entry name" value="SERYL-TRNA SYNTHETASE"/>
    <property type="match status" value="1"/>
</dbReference>
<evidence type="ECO:0000256" key="1">
    <source>
        <dbReference type="ARBA" id="ARBA00004496"/>
    </source>
</evidence>
<evidence type="ECO:0000256" key="2">
    <source>
        <dbReference type="ARBA" id="ARBA00005045"/>
    </source>
</evidence>